<keyword evidence="3" id="KW-1185">Reference proteome</keyword>
<evidence type="ECO:0000256" key="1">
    <source>
        <dbReference type="SAM" id="MobiDB-lite"/>
    </source>
</evidence>
<gene>
    <name evidence="2" type="ORF">Tco_1080409</name>
</gene>
<feature type="compositionally biased region" description="Basic residues" evidence="1">
    <location>
        <begin position="1"/>
        <end position="12"/>
    </location>
</feature>
<proteinExistence type="predicted"/>
<evidence type="ECO:0000313" key="3">
    <source>
        <dbReference type="Proteomes" id="UP001151760"/>
    </source>
</evidence>
<evidence type="ECO:0000313" key="2">
    <source>
        <dbReference type="EMBL" id="GJT91564.1"/>
    </source>
</evidence>
<dbReference type="EMBL" id="BQNB010020030">
    <property type="protein sequence ID" value="GJT91564.1"/>
    <property type="molecule type" value="Genomic_DNA"/>
</dbReference>
<name>A0ABQ5HVI1_9ASTR</name>
<protein>
    <submittedName>
        <fullName evidence="2">Uncharacterized protein</fullName>
    </submittedName>
</protein>
<organism evidence="2 3">
    <name type="scientific">Tanacetum coccineum</name>
    <dbReference type="NCBI Taxonomy" id="301880"/>
    <lineage>
        <taxon>Eukaryota</taxon>
        <taxon>Viridiplantae</taxon>
        <taxon>Streptophyta</taxon>
        <taxon>Embryophyta</taxon>
        <taxon>Tracheophyta</taxon>
        <taxon>Spermatophyta</taxon>
        <taxon>Magnoliopsida</taxon>
        <taxon>eudicotyledons</taxon>
        <taxon>Gunneridae</taxon>
        <taxon>Pentapetalae</taxon>
        <taxon>asterids</taxon>
        <taxon>campanulids</taxon>
        <taxon>Asterales</taxon>
        <taxon>Asteraceae</taxon>
        <taxon>Asteroideae</taxon>
        <taxon>Anthemideae</taxon>
        <taxon>Anthemidinae</taxon>
        <taxon>Tanacetum</taxon>
    </lineage>
</organism>
<sequence length="200" mass="22440">MSVRQVWKRKTSTPKSSPPSQNDSPPLPPRVYLQSPSPPSYNPLRDQMINQLHNISTILDSHNNPSNAYIHAPPSPPPPQIHPPSHAQVEFHSSYSSKNYVRKFLRALHPKWRAKVTTIEESKDLTSLSLDEPIGNLNIERISDEECSTSGSENEEYAMAGDSGEEDDEKVKDEMCLVSHASSEVCSESSYFSGWKTHQL</sequence>
<feature type="region of interest" description="Disordered" evidence="1">
    <location>
        <begin position="1"/>
        <end position="43"/>
    </location>
</feature>
<accession>A0ABQ5HVI1</accession>
<reference evidence="2" key="1">
    <citation type="journal article" date="2022" name="Int. J. Mol. Sci.">
        <title>Draft Genome of Tanacetum Coccineum: Genomic Comparison of Closely Related Tanacetum-Family Plants.</title>
        <authorList>
            <person name="Yamashiro T."/>
            <person name="Shiraishi A."/>
            <person name="Nakayama K."/>
            <person name="Satake H."/>
        </authorList>
    </citation>
    <scope>NUCLEOTIDE SEQUENCE</scope>
</reference>
<dbReference type="Proteomes" id="UP001151760">
    <property type="component" value="Unassembled WGS sequence"/>
</dbReference>
<reference evidence="2" key="2">
    <citation type="submission" date="2022-01" db="EMBL/GenBank/DDBJ databases">
        <authorList>
            <person name="Yamashiro T."/>
            <person name="Shiraishi A."/>
            <person name="Satake H."/>
            <person name="Nakayama K."/>
        </authorList>
    </citation>
    <scope>NUCLEOTIDE SEQUENCE</scope>
</reference>
<comment type="caution">
    <text evidence="2">The sequence shown here is derived from an EMBL/GenBank/DDBJ whole genome shotgun (WGS) entry which is preliminary data.</text>
</comment>
<feature type="compositionally biased region" description="Low complexity" evidence="1">
    <location>
        <begin position="13"/>
        <end position="24"/>
    </location>
</feature>
<feature type="region of interest" description="Disordered" evidence="1">
    <location>
        <begin position="145"/>
        <end position="171"/>
    </location>
</feature>